<dbReference type="AlphaFoldDB" id="S8FB96"/>
<accession>S8FB96</accession>
<reference evidence="1 2" key="1">
    <citation type="journal article" date="2012" name="Science">
        <title>The Paleozoic origin of enzymatic lignin decomposition reconstructed from 31 fungal genomes.</title>
        <authorList>
            <person name="Floudas D."/>
            <person name="Binder M."/>
            <person name="Riley R."/>
            <person name="Barry K."/>
            <person name="Blanchette R.A."/>
            <person name="Henrissat B."/>
            <person name="Martinez A.T."/>
            <person name="Otillar R."/>
            <person name="Spatafora J.W."/>
            <person name="Yadav J.S."/>
            <person name="Aerts A."/>
            <person name="Benoit I."/>
            <person name="Boyd A."/>
            <person name="Carlson A."/>
            <person name="Copeland A."/>
            <person name="Coutinho P.M."/>
            <person name="de Vries R.P."/>
            <person name="Ferreira P."/>
            <person name="Findley K."/>
            <person name="Foster B."/>
            <person name="Gaskell J."/>
            <person name="Glotzer D."/>
            <person name="Gorecki P."/>
            <person name="Heitman J."/>
            <person name="Hesse C."/>
            <person name="Hori C."/>
            <person name="Igarashi K."/>
            <person name="Jurgens J.A."/>
            <person name="Kallen N."/>
            <person name="Kersten P."/>
            <person name="Kohler A."/>
            <person name="Kuees U."/>
            <person name="Kumar T.K.A."/>
            <person name="Kuo A."/>
            <person name="LaButti K."/>
            <person name="Larrondo L.F."/>
            <person name="Lindquist E."/>
            <person name="Ling A."/>
            <person name="Lombard V."/>
            <person name="Lucas S."/>
            <person name="Lundell T."/>
            <person name="Martin R."/>
            <person name="McLaughlin D.J."/>
            <person name="Morgenstern I."/>
            <person name="Morin E."/>
            <person name="Murat C."/>
            <person name="Nagy L.G."/>
            <person name="Nolan M."/>
            <person name="Ohm R.A."/>
            <person name="Patyshakuliyeva A."/>
            <person name="Rokas A."/>
            <person name="Ruiz-Duenas F.J."/>
            <person name="Sabat G."/>
            <person name="Salamov A."/>
            <person name="Samejima M."/>
            <person name="Schmutz J."/>
            <person name="Slot J.C."/>
            <person name="St John F."/>
            <person name="Stenlid J."/>
            <person name="Sun H."/>
            <person name="Sun S."/>
            <person name="Syed K."/>
            <person name="Tsang A."/>
            <person name="Wiebenga A."/>
            <person name="Young D."/>
            <person name="Pisabarro A."/>
            <person name="Eastwood D.C."/>
            <person name="Martin F."/>
            <person name="Cullen D."/>
            <person name="Grigoriev I.V."/>
            <person name="Hibbett D.S."/>
        </authorList>
    </citation>
    <scope>NUCLEOTIDE SEQUENCE</scope>
    <source>
        <strain evidence="2">FP-58527</strain>
    </source>
</reference>
<evidence type="ECO:0008006" key="3">
    <source>
        <dbReference type="Google" id="ProtNLM"/>
    </source>
</evidence>
<dbReference type="eggNOG" id="ENOG502SIGD">
    <property type="taxonomic scope" value="Eukaryota"/>
</dbReference>
<name>S8FB96_FOMSC</name>
<feature type="non-terminal residue" evidence="1">
    <location>
        <position position="1"/>
    </location>
</feature>
<proteinExistence type="predicted"/>
<dbReference type="HOGENOM" id="CLU_1590340_0_0_1"/>
<gene>
    <name evidence="1" type="ORF">FOMPIDRAFT_1131703</name>
</gene>
<evidence type="ECO:0000313" key="1">
    <source>
        <dbReference type="EMBL" id="EPS95824.1"/>
    </source>
</evidence>
<keyword evidence="2" id="KW-1185">Reference proteome</keyword>
<dbReference type="Proteomes" id="UP000015241">
    <property type="component" value="Unassembled WGS sequence"/>
</dbReference>
<evidence type="ECO:0000313" key="2">
    <source>
        <dbReference type="Proteomes" id="UP000015241"/>
    </source>
</evidence>
<dbReference type="EMBL" id="KE504199">
    <property type="protein sequence ID" value="EPS95824.1"/>
    <property type="molecule type" value="Genomic_DNA"/>
</dbReference>
<sequence>SKLKELIYGRDNVPSEFKYHEHGLLPLRNILTAKEVMNPNNKDSTGNPTRRVLKVGYMTGLTVGGLGKFKSFVRKYFPTGNQDSVELPIFNHTGNSGSFSKGGDSGSLVIDIHGRPVALLTGESNTGTDGSDITYATPFEWIWQLVCREFPGAVLYFDSLETFCANND</sequence>
<dbReference type="OrthoDB" id="5424209at2759"/>
<protein>
    <recommendedName>
        <fullName evidence="3">Peptidase S1 domain-containing protein</fullName>
    </recommendedName>
</protein>
<organism evidence="1 2">
    <name type="scientific">Fomitopsis schrenkii</name>
    <name type="common">Brown rot fungus</name>
    <dbReference type="NCBI Taxonomy" id="2126942"/>
    <lineage>
        <taxon>Eukaryota</taxon>
        <taxon>Fungi</taxon>
        <taxon>Dikarya</taxon>
        <taxon>Basidiomycota</taxon>
        <taxon>Agaricomycotina</taxon>
        <taxon>Agaricomycetes</taxon>
        <taxon>Polyporales</taxon>
        <taxon>Fomitopsis</taxon>
    </lineage>
</organism>
<dbReference type="InParanoid" id="S8FB96"/>